<dbReference type="PANTHER" id="PTHR30213:SF1">
    <property type="entry name" value="INNER MEMBRANE PROTEIN YHJD"/>
    <property type="match status" value="1"/>
</dbReference>
<evidence type="ECO:0000313" key="7">
    <source>
        <dbReference type="EMBL" id="MDL5033838.1"/>
    </source>
</evidence>
<dbReference type="NCBIfam" id="TIGR00765">
    <property type="entry name" value="yihY_not_rbn"/>
    <property type="match status" value="1"/>
</dbReference>
<sequence length="297" mass="31288">MSAGPWRPLRRVLQVLREAGESWLDDYAPSMGAAIAFYTLFSLTPLLLIVISLAGLVVGVPAAREAVLAQFGGVAGSDIARLLDAMISSLDRPAAGLAGVGLGVLSLLVGATSVFGELQNAMDRIWHVPPQARGGVWKILRSRVRALGLVLSLGFLLIVSLLLSAALAALRARWEAGLESLLVLAQLADLLLSAGLVSLLFGMIYKWVPQVPLRWRDVLPGAMVGALLFTLGKSLIALYIARSGVTSPYGAAASLVVLLLWVYYAALIFLLGAEITRAVVVPKVPAGPDRGGRRPGA</sequence>
<organism evidence="7 8">
    <name type="scientific">Roseateles subflavus</name>
    <dbReference type="NCBI Taxonomy" id="3053353"/>
    <lineage>
        <taxon>Bacteria</taxon>
        <taxon>Pseudomonadati</taxon>
        <taxon>Pseudomonadota</taxon>
        <taxon>Betaproteobacteria</taxon>
        <taxon>Burkholderiales</taxon>
        <taxon>Sphaerotilaceae</taxon>
        <taxon>Roseateles</taxon>
    </lineage>
</organism>
<feature type="transmembrane region" description="Helical" evidence="6">
    <location>
        <begin position="146"/>
        <end position="170"/>
    </location>
</feature>
<evidence type="ECO:0000256" key="2">
    <source>
        <dbReference type="ARBA" id="ARBA00022475"/>
    </source>
</evidence>
<evidence type="ECO:0000256" key="5">
    <source>
        <dbReference type="ARBA" id="ARBA00023136"/>
    </source>
</evidence>
<keyword evidence="5 6" id="KW-0472">Membrane</keyword>
<protein>
    <submittedName>
        <fullName evidence="7">YihY/virulence factor BrkB family protein</fullName>
    </submittedName>
</protein>
<reference evidence="7 8" key="1">
    <citation type="submission" date="2023-06" db="EMBL/GenBank/DDBJ databases">
        <title>Pelomonas sp. APW6 16S ribosomal RNA gene genome sequencing and assembly.</title>
        <authorList>
            <person name="Woo H."/>
        </authorList>
    </citation>
    <scope>NUCLEOTIDE SEQUENCE [LARGE SCALE GENOMIC DNA]</scope>
    <source>
        <strain evidence="7 8">APW6</strain>
    </source>
</reference>
<evidence type="ECO:0000313" key="8">
    <source>
        <dbReference type="Proteomes" id="UP001238603"/>
    </source>
</evidence>
<comment type="caution">
    <text evidence="7">The sequence shown here is derived from an EMBL/GenBank/DDBJ whole genome shotgun (WGS) entry which is preliminary data.</text>
</comment>
<feature type="transmembrane region" description="Helical" evidence="6">
    <location>
        <begin position="190"/>
        <end position="208"/>
    </location>
</feature>
<dbReference type="RefSeq" id="WP_285983913.1">
    <property type="nucleotide sequence ID" value="NZ_JASVDS010000005.1"/>
</dbReference>
<feature type="transmembrane region" description="Helical" evidence="6">
    <location>
        <begin position="220"/>
        <end position="240"/>
    </location>
</feature>
<keyword evidence="3 6" id="KW-0812">Transmembrane</keyword>
<proteinExistence type="predicted"/>
<keyword evidence="4 6" id="KW-1133">Transmembrane helix</keyword>
<dbReference type="EMBL" id="JASVDS010000005">
    <property type="protein sequence ID" value="MDL5033838.1"/>
    <property type="molecule type" value="Genomic_DNA"/>
</dbReference>
<evidence type="ECO:0000256" key="6">
    <source>
        <dbReference type="SAM" id="Phobius"/>
    </source>
</evidence>
<accession>A0ABT7LLV1</accession>
<gene>
    <name evidence="7" type="ORF">QRD43_18150</name>
</gene>
<comment type="subcellular location">
    <subcellularLocation>
        <location evidence="1">Cell membrane</location>
        <topology evidence="1">Multi-pass membrane protein</topology>
    </subcellularLocation>
</comment>
<evidence type="ECO:0000256" key="1">
    <source>
        <dbReference type="ARBA" id="ARBA00004651"/>
    </source>
</evidence>
<dbReference type="Proteomes" id="UP001238603">
    <property type="component" value="Unassembled WGS sequence"/>
</dbReference>
<name>A0ABT7LLV1_9BURK</name>
<dbReference type="InterPro" id="IPR017039">
    <property type="entry name" value="Virul_fac_BrkB"/>
</dbReference>
<evidence type="ECO:0000256" key="4">
    <source>
        <dbReference type="ARBA" id="ARBA00022989"/>
    </source>
</evidence>
<keyword evidence="8" id="KW-1185">Reference proteome</keyword>
<feature type="transmembrane region" description="Helical" evidence="6">
    <location>
        <begin position="95"/>
        <end position="115"/>
    </location>
</feature>
<dbReference type="PIRSF" id="PIRSF035875">
    <property type="entry name" value="RNase_BN"/>
    <property type="match status" value="1"/>
</dbReference>
<evidence type="ECO:0000256" key="3">
    <source>
        <dbReference type="ARBA" id="ARBA00022692"/>
    </source>
</evidence>
<dbReference type="PANTHER" id="PTHR30213">
    <property type="entry name" value="INNER MEMBRANE PROTEIN YHJD"/>
    <property type="match status" value="1"/>
</dbReference>
<feature type="transmembrane region" description="Helical" evidence="6">
    <location>
        <begin position="35"/>
        <end position="59"/>
    </location>
</feature>
<dbReference type="Pfam" id="PF03631">
    <property type="entry name" value="Virul_fac_BrkB"/>
    <property type="match status" value="1"/>
</dbReference>
<keyword evidence="2" id="KW-1003">Cell membrane</keyword>
<feature type="transmembrane region" description="Helical" evidence="6">
    <location>
        <begin position="252"/>
        <end position="273"/>
    </location>
</feature>